<protein>
    <recommendedName>
        <fullName evidence="4">P-loop containing nucleoside triphosphate hydrolase</fullName>
    </recommendedName>
</protein>
<dbReference type="VEuPathDB" id="FungiDB:PEXP_082850"/>
<keyword evidence="3" id="KW-1185">Reference proteome</keyword>
<dbReference type="RefSeq" id="XP_016600673.1">
    <property type="nucleotide sequence ID" value="XM_016744753.1"/>
</dbReference>
<dbReference type="HOGENOM" id="CLU_061199_2_1_1"/>
<dbReference type="PhylomeDB" id="A0A0A2I685"/>
<dbReference type="Gene3D" id="3.40.50.300">
    <property type="entry name" value="P-loop containing nucleotide triphosphate hydrolases"/>
    <property type="match status" value="1"/>
</dbReference>
<dbReference type="Proteomes" id="UP000030143">
    <property type="component" value="Unassembled WGS sequence"/>
</dbReference>
<organism evidence="2 3">
    <name type="scientific">Penicillium expansum</name>
    <name type="common">Blue mold rot fungus</name>
    <dbReference type="NCBI Taxonomy" id="27334"/>
    <lineage>
        <taxon>Eukaryota</taxon>
        <taxon>Fungi</taxon>
        <taxon>Dikarya</taxon>
        <taxon>Ascomycota</taxon>
        <taxon>Pezizomycotina</taxon>
        <taxon>Eurotiomycetes</taxon>
        <taxon>Eurotiomycetidae</taxon>
        <taxon>Eurotiales</taxon>
        <taxon>Aspergillaceae</taxon>
        <taxon>Penicillium</taxon>
    </lineage>
</organism>
<dbReference type="GeneID" id="27680173"/>
<keyword evidence="1" id="KW-0472">Membrane</keyword>
<proteinExistence type="predicted"/>
<comment type="caution">
    <text evidence="2">The sequence shown here is derived from an EMBL/GenBank/DDBJ whole genome shotgun (WGS) entry which is preliminary data.</text>
</comment>
<gene>
    <name evidence="2" type="ORF">PEX2_074830</name>
</gene>
<dbReference type="OrthoDB" id="408152at2759"/>
<dbReference type="InterPro" id="IPR027417">
    <property type="entry name" value="P-loop_NTPase"/>
</dbReference>
<dbReference type="InterPro" id="IPR040632">
    <property type="entry name" value="Sulfotransfer_4"/>
</dbReference>
<accession>A0A0A2I685</accession>
<keyword evidence="1" id="KW-1133">Transmembrane helix</keyword>
<evidence type="ECO:0000313" key="2">
    <source>
        <dbReference type="EMBL" id="KGO59503.1"/>
    </source>
</evidence>
<dbReference type="SUPFAM" id="SSF52540">
    <property type="entry name" value="P-loop containing nucleoside triphosphate hydrolases"/>
    <property type="match status" value="1"/>
</dbReference>
<reference evidence="2 3" key="1">
    <citation type="journal article" date="2015" name="Mol. Plant Microbe Interact.">
        <title>Genome, transcriptome, and functional analyses of Penicillium expansum provide new insights into secondary metabolism and pathogenicity.</title>
        <authorList>
            <person name="Ballester A.R."/>
            <person name="Marcet-Houben M."/>
            <person name="Levin E."/>
            <person name="Sela N."/>
            <person name="Selma-Lazaro C."/>
            <person name="Carmona L."/>
            <person name="Wisniewski M."/>
            <person name="Droby S."/>
            <person name="Gonzalez-Candelas L."/>
            <person name="Gabaldon T."/>
        </authorList>
    </citation>
    <scope>NUCLEOTIDE SEQUENCE [LARGE SCALE GENOMIC DNA]</scope>
    <source>
        <strain evidence="2 3">MD-8</strain>
    </source>
</reference>
<dbReference type="PANTHER" id="PTHR36978">
    <property type="entry name" value="P-LOOP CONTAINING NUCLEOTIDE TRIPHOSPHATE HYDROLASE"/>
    <property type="match status" value="1"/>
</dbReference>
<sequence>METTNMQMDTEKSNSWLYYKLGIHTLALVLQSGITITTPDPKVDAKLQVTSGIHHGGTIKVIVAGLPRTGTMSMKHALEELGYGSCFHLAEPLCQFDNLRESAAIVQTKDTALRRRKLAKLFQGCEVTLEVPGSACLPDLLEMYPNAKVVLTERTSAAVWLRSWRGFGIDLRSECFRWVGYWVPGIVAANDLYRGWMQLCAERLGVEAEPSEELYHAYNAWVKSIVPQERLLVFKCQDGWVPLCEFLGRQRPNRFPHGNEAGYLRYYKRVAIMLGIFLWLIVLAMAILLFFAFPLLE</sequence>
<feature type="transmembrane region" description="Helical" evidence="1">
    <location>
        <begin position="270"/>
        <end position="293"/>
    </location>
</feature>
<keyword evidence="1" id="KW-0812">Transmembrane</keyword>
<name>A0A0A2I685_PENEN</name>
<evidence type="ECO:0000256" key="1">
    <source>
        <dbReference type="SAM" id="Phobius"/>
    </source>
</evidence>
<evidence type="ECO:0000313" key="3">
    <source>
        <dbReference type="Proteomes" id="UP000030143"/>
    </source>
</evidence>
<dbReference type="PANTHER" id="PTHR36978:SF4">
    <property type="entry name" value="P-LOOP CONTAINING NUCLEOSIDE TRIPHOSPHATE HYDROLASE PROTEIN"/>
    <property type="match status" value="1"/>
</dbReference>
<dbReference type="AlphaFoldDB" id="A0A0A2I685"/>
<dbReference type="EMBL" id="JQFZ01000094">
    <property type="protein sequence ID" value="KGO59503.1"/>
    <property type="molecule type" value="Genomic_DNA"/>
</dbReference>
<dbReference type="Pfam" id="PF17784">
    <property type="entry name" value="Sulfotransfer_4"/>
    <property type="match status" value="1"/>
</dbReference>
<evidence type="ECO:0008006" key="4">
    <source>
        <dbReference type="Google" id="ProtNLM"/>
    </source>
</evidence>